<dbReference type="SMART" id="SM00146">
    <property type="entry name" value="PI3Kc"/>
    <property type="match status" value="1"/>
</dbReference>
<sequence>MSWDLLQRLFESDVFNSNPFLPVSYLSRYADHVGIHYVLCNKLRQFPYEDIEFFLPQLCHLIISVNNESMALEGFLLDLCEESVTAALLTFWLFQTYLHDLSSNPQTDAFQTCRRVYNKVQHIVFGLPDATSPDKISENVLPVTVLASFVLASIGAPFLPRWAGPLAIAQARKPSPPETVNATAAAVTPPGTEATDASPGSGTFARPTRSHTIAMVPTKPRRTKDETRGSSRPLGSIRQHSNPSVDSISSPRQAKHKHRPNQQQQPQSLSRPGSSSSMIALPSPLVDLQNTFRPLPLPTPTHHLDSISSEARMSTASLPLPDLRTPHMVTRPPTPVSAGLRPDESAASALARRHSHHAKTRLVSVADLSPESRVRLLRQNYFRCQTQFLRALEDISNRLVAVPKPARLSALRAELALISQDLPAEVDIPIICPPTLVNGSPSRSRHHRIVRLNPAEATVLNSAEKVPYLLMVEILREDFTFDPESSDNHRLLTSLVTEQGSRRRIFDLSDSVQNGNSSRASDAAAAAAAAASLEPPIDSVFEPTSGDLGSSPLIKPFEEDEEGGELPAPGRTPSGTPHRGMSTPTNRHTISGMPGSMSSVAATTVTAATTFADSTPRSSAASTSRSSSPAPRLRKMTLPLSRGQHTADQPDFSALATHMRTASQMLAQLEATSGKRPRHEVAAIRAKIIASMQSLEEQSFDLDDGQGPTFDLIIAKATAANVAAAAAAVVDTVAESAEGSTSATPVAGSEDADDDTAAAAEAAVAAGGDRAAVNPNAGIARMENDFKTGGLQRKGDRDDPSAAVFGEAWDLKRERIRRSSPYGWMKNWDLVSMIVKTGADLRQEAFACQLILVCDKIWREASVPVWVKLMRILVTGESSGLIETITNGVSLHSIKRSLTLSSIESGQNPRRRIATLKDYFAKAFGAEDSEAYRAGVDAFKRSLAAYSVISYVLQLKDRHNGNVLVDNEGHIIHIDFGFMLSNSPGSVAFEAAPFKLTHEYVEVLGGLGSPEFDDYKRLCKQAFQALRRSADNIIDLVSMMGLGSKMPCFSAGVVQATANLRQRFQLHLSAEDAEQFVETELVGKSLGSYYTRLYDTFQYRTQGIY</sequence>
<evidence type="ECO:0000256" key="4">
    <source>
        <dbReference type="ARBA" id="ARBA00022777"/>
    </source>
</evidence>
<dbReference type="GO" id="GO:0048015">
    <property type="term" value="P:phosphatidylinositol-mediated signaling"/>
    <property type="evidence" value="ECO:0007669"/>
    <property type="project" value="TreeGrafter"/>
</dbReference>
<feature type="compositionally biased region" description="Low complexity" evidence="5">
    <location>
        <begin position="611"/>
        <end position="631"/>
    </location>
</feature>
<feature type="compositionally biased region" description="Low complexity" evidence="5">
    <location>
        <begin position="261"/>
        <end position="277"/>
    </location>
</feature>
<dbReference type="GO" id="GO:0005634">
    <property type="term" value="C:nucleus"/>
    <property type="evidence" value="ECO:0007669"/>
    <property type="project" value="EnsemblFungi"/>
</dbReference>
<name>F0XGX9_GROCL</name>
<dbReference type="InterPro" id="IPR021601">
    <property type="entry name" value="Phosphatidylino_kinase_fungi"/>
</dbReference>
<dbReference type="RefSeq" id="XP_014172054.1">
    <property type="nucleotide sequence ID" value="XM_014316579.1"/>
</dbReference>
<reference evidence="8 9" key="1">
    <citation type="journal article" date="2011" name="Proc. Natl. Acad. Sci. U.S.A.">
        <title>Genome and transcriptome analyses of the mountain pine beetle-fungal symbiont Grosmannia clavigera, a lodgepole pine pathogen.</title>
        <authorList>
            <person name="DiGuistini S."/>
            <person name="Wang Y."/>
            <person name="Liao N.Y."/>
            <person name="Taylor G."/>
            <person name="Tanguay P."/>
            <person name="Feau N."/>
            <person name="Henrissat B."/>
            <person name="Chan S.K."/>
            <person name="Hesse-Orce U."/>
            <person name="Alamouti S.M."/>
            <person name="Tsui C.K.M."/>
            <person name="Docking R.T."/>
            <person name="Levasseur A."/>
            <person name="Haridas S."/>
            <person name="Robertson G."/>
            <person name="Birol I."/>
            <person name="Holt R.A."/>
            <person name="Marra M.A."/>
            <person name="Hamelin R.C."/>
            <person name="Hirst M."/>
            <person name="Jones S.J.M."/>
            <person name="Bohlmann J."/>
            <person name="Breuil C."/>
        </authorList>
    </citation>
    <scope>NUCLEOTIDE SEQUENCE [LARGE SCALE GENOMIC DNA]</scope>
    <source>
        <strain evidence="9">kw1407 / UAMH 11150</strain>
    </source>
</reference>
<protein>
    <recommendedName>
        <fullName evidence="2">1-phosphatidylinositol 4-kinase</fullName>
        <ecNumber evidence="2">2.7.1.67</ecNumber>
    </recommendedName>
</protein>
<gene>
    <name evidence="8" type="ORF">CMQ_2501</name>
</gene>
<dbReference type="Pfam" id="PF21245">
    <property type="entry name" value="PI4KB-PIK1_PIK"/>
    <property type="match status" value="1"/>
</dbReference>
<dbReference type="Gene3D" id="3.30.1010.10">
    <property type="entry name" value="Phosphatidylinositol 3-kinase Catalytic Subunit, Chain A, domain 4"/>
    <property type="match status" value="1"/>
</dbReference>
<comment type="catalytic activity">
    <reaction evidence="1">
        <text>a 1,2-diacyl-sn-glycero-3-phospho-(1D-myo-inositol) + ATP = a 1,2-diacyl-sn-glycero-3-phospho-(1D-myo-inositol 4-phosphate) + ADP + H(+)</text>
        <dbReference type="Rhea" id="RHEA:19877"/>
        <dbReference type="ChEBI" id="CHEBI:15378"/>
        <dbReference type="ChEBI" id="CHEBI:30616"/>
        <dbReference type="ChEBI" id="CHEBI:57880"/>
        <dbReference type="ChEBI" id="CHEBI:58178"/>
        <dbReference type="ChEBI" id="CHEBI:456216"/>
        <dbReference type="EC" id="2.7.1.67"/>
    </reaction>
</comment>
<dbReference type="FunCoup" id="F0XGX9">
    <property type="interactions" value="761"/>
</dbReference>
<accession>F0XGX9</accession>
<dbReference type="Pfam" id="PF11522">
    <property type="entry name" value="Pik1"/>
    <property type="match status" value="1"/>
</dbReference>
<dbReference type="GO" id="GO:2000786">
    <property type="term" value="P:positive regulation of autophagosome assembly"/>
    <property type="evidence" value="ECO:0007669"/>
    <property type="project" value="EnsemblFungi"/>
</dbReference>
<feature type="domain" description="PIK helical" evidence="7">
    <location>
        <begin position="1"/>
        <end position="120"/>
    </location>
</feature>
<dbReference type="STRING" id="655863.F0XGX9"/>
<dbReference type="EMBL" id="GL629769">
    <property type="protein sequence ID" value="EFX02572.1"/>
    <property type="molecule type" value="Genomic_DNA"/>
</dbReference>
<dbReference type="InterPro" id="IPR049160">
    <property type="entry name" value="PI4KB-PIK1_PIK"/>
</dbReference>
<dbReference type="GO" id="GO:0016020">
    <property type="term" value="C:membrane"/>
    <property type="evidence" value="ECO:0007669"/>
    <property type="project" value="TreeGrafter"/>
</dbReference>
<feature type="region of interest" description="Disordered" evidence="5">
    <location>
        <begin position="736"/>
        <end position="761"/>
    </location>
</feature>
<dbReference type="GO" id="GO:0050714">
    <property type="term" value="P:positive regulation of protein secretion"/>
    <property type="evidence" value="ECO:0007669"/>
    <property type="project" value="EnsemblFungi"/>
</dbReference>
<dbReference type="InterPro" id="IPR015433">
    <property type="entry name" value="PI3/4_kinase"/>
</dbReference>
<dbReference type="GO" id="GO:0042998">
    <property type="term" value="P:positive regulation of Golgi to plasma membrane protein transport"/>
    <property type="evidence" value="ECO:0007669"/>
    <property type="project" value="EnsemblFungi"/>
</dbReference>
<keyword evidence="3" id="KW-0808">Transferase</keyword>
<feature type="compositionally biased region" description="Low complexity" evidence="5">
    <location>
        <begin position="178"/>
        <end position="195"/>
    </location>
</feature>
<dbReference type="PROSITE" id="PS00916">
    <property type="entry name" value="PI3_4_KINASE_2"/>
    <property type="match status" value="1"/>
</dbReference>
<dbReference type="GeneID" id="25975498"/>
<dbReference type="InParanoid" id="F0XGX9"/>
<dbReference type="GO" id="GO:0140504">
    <property type="term" value="P:microlipophagy"/>
    <property type="evidence" value="ECO:0007669"/>
    <property type="project" value="EnsemblFungi"/>
</dbReference>
<evidence type="ECO:0000256" key="2">
    <source>
        <dbReference type="ARBA" id="ARBA00012169"/>
    </source>
</evidence>
<dbReference type="InterPro" id="IPR036940">
    <property type="entry name" value="PI3/4_kinase_cat_sf"/>
</dbReference>
<dbReference type="GO" id="GO:0046854">
    <property type="term" value="P:phosphatidylinositol phosphate biosynthetic process"/>
    <property type="evidence" value="ECO:0007669"/>
    <property type="project" value="EnsemblFungi"/>
</dbReference>
<feature type="region of interest" description="Disordered" evidence="5">
    <location>
        <begin position="172"/>
        <end position="280"/>
    </location>
</feature>
<feature type="domain" description="PI3K/PI4K catalytic" evidence="6">
    <location>
        <begin position="810"/>
        <end position="1089"/>
    </location>
</feature>
<evidence type="ECO:0000313" key="8">
    <source>
        <dbReference type="EMBL" id="EFX02572.1"/>
    </source>
</evidence>
<organism evidence="9">
    <name type="scientific">Grosmannia clavigera (strain kw1407 / UAMH 11150)</name>
    <name type="common">Blue stain fungus</name>
    <name type="synonym">Graphiocladiella clavigera</name>
    <dbReference type="NCBI Taxonomy" id="655863"/>
    <lineage>
        <taxon>Eukaryota</taxon>
        <taxon>Fungi</taxon>
        <taxon>Dikarya</taxon>
        <taxon>Ascomycota</taxon>
        <taxon>Pezizomycotina</taxon>
        <taxon>Sordariomycetes</taxon>
        <taxon>Sordariomycetidae</taxon>
        <taxon>Ophiostomatales</taxon>
        <taxon>Ophiostomataceae</taxon>
        <taxon>Leptographium</taxon>
    </lineage>
</organism>
<keyword evidence="9" id="KW-1185">Reference proteome</keyword>
<dbReference type="eggNOG" id="KOG0903">
    <property type="taxonomic scope" value="Eukaryota"/>
</dbReference>
<dbReference type="PROSITE" id="PS50290">
    <property type="entry name" value="PI3_4_KINASE_3"/>
    <property type="match status" value="1"/>
</dbReference>
<dbReference type="Gene3D" id="6.10.140.1260">
    <property type="match status" value="1"/>
</dbReference>
<dbReference type="AlphaFoldDB" id="F0XGX9"/>
<dbReference type="GO" id="GO:0005802">
    <property type="term" value="C:trans-Golgi network"/>
    <property type="evidence" value="ECO:0007669"/>
    <property type="project" value="EnsemblFungi"/>
</dbReference>
<dbReference type="PANTHER" id="PTHR10048:SF22">
    <property type="entry name" value="PHOSPHATIDYLINOSITOL 4-KINASE BETA"/>
    <property type="match status" value="1"/>
</dbReference>
<dbReference type="InterPro" id="IPR000403">
    <property type="entry name" value="PI3/4_kinase_cat_dom"/>
</dbReference>
<evidence type="ECO:0000256" key="5">
    <source>
        <dbReference type="SAM" id="MobiDB-lite"/>
    </source>
</evidence>
<dbReference type="InterPro" id="IPR001263">
    <property type="entry name" value="PI3K_accessory_dom"/>
</dbReference>
<dbReference type="PROSITE" id="PS00915">
    <property type="entry name" value="PI3_4_KINASE_1"/>
    <property type="match status" value="1"/>
</dbReference>
<dbReference type="HOGENOM" id="CLU_002446_2_0_1"/>
<dbReference type="Proteomes" id="UP000007796">
    <property type="component" value="Unassembled WGS sequence"/>
</dbReference>
<dbReference type="SUPFAM" id="SSF56112">
    <property type="entry name" value="Protein kinase-like (PK-like)"/>
    <property type="match status" value="1"/>
</dbReference>
<evidence type="ECO:0000259" key="7">
    <source>
        <dbReference type="PROSITE" id="PS51545"/>
    </source>
</evidence>
<dbReference type="PROSITE" id="PS51545">
    <property type="entry name" value="PIK_HELICAL"/>
    <property type="match status" value="1"/>
</dbReference>
<dbReference type="OrthoDB" id="10264149at2759"/>
<feature type="region of interest" description="Disordered" evidence="5">
    <location>
        <begin position="537"/>
        <end position="594"/>
    </location>
</feature>
<dbReference type="Pfam" id="PF00454">
    <property type="entry name" value="PI3_PI4_kinase"/>
    <property type="match status" value="1"/>
</dbReference>
<dbReference type="InterPro" id="IPR018936">
    <property type="entry name" value="PI3/4_kinase_CS"/>
</dbReference>
<dbReference type="EC" id="2.7.1.67" evidence="2"/>
<dbReference type="GO" id="GO:0006897">
    <property type="term" value="P:endocytosis"/>
    <property type="evidence" value="ECO:0007669"/>
    <property type="project" value="EnsemblFungi"/>
</dbReference>
<dbReference type="GO" id="GO:0006995">
    <property type="term" value="P:cellular response to nitrogen starvation"/>
    <property type="evidence" value="ECO:0007669"/>
    <property type="project" value="EnsemblFungi"/>
</dbReference>
<evidence type="ECO:0000256" key="1">
    <source>
        <dbReference type="ARBA" id="ARBA00001686"/>
    </source>
</evidence>
<dbReference type="Gene3D" id="1.10.1070.11">
    <property type="entry name" value="Phosphatidylinositol 3-/4-kinase, catalytic domain"/>
    <property type="match status" value="1"/>
</dbReference>
<evidence type="ECO:0000259" key="6">
    <source>
        <dbReference type="PROSITE" id="PS50290"/>
    </source>
</evidence>
<dbReference type="GO" id="GO:0004430">
    <property type="term" value="F:1-phosphatidylinositol 4-kinase activity"/>
    <property type="evidence" value="ECO:0007669"/>
    <property type="project" value="UniProtKB-EC"/>
</dbReference>
<dbReference type="FunFam" id="1.10.1070.11:FF:000016">
    <property type="entry name" value="PIK1p Phosphatidylinositol 4-kinase"/>
    <property type="match status" value="1"/>
</dbReference>
<feature type="region of interest" description="Disordered" evidence="5">
    <location>
        <begin position="611"/>
        <end position="633"/>
    </location>
</feature>
<dbReference type="InterPro" id="IPR057754">
    <property type="entry name" value="PI4-kinase_beta/PIK1_cat"/>
</dbReference>
<feature type="compositionally biased region" description="Polar residues" evidence="5">
    <location>
        <begin position="238"/>
        <end position="252"/>
    </location>
</feature>
<dbReference type="PANTHER" id="PTHR10048">
    <property type="entry name" value="PHOSPHATIDYLINOSITOL KINASE"/>
    <property type="match status" value="1"/>
</dbReference>
<dbReference type="SUPFAM" id="SSF48371">
    <property type="entry name" value="ARM repeat"/>
    <property type="match status" value="1"/>
</dbReference>
<evidence type="ECO:0000256" key="3">
    <source>
        <dbReference type="ARBA" id="ARBA00022679"/>
    </source>
</evidence>
<dbReference type="InterPro" id="IPR016024">
    <property type="entry name" value="ARM-type_fold"/>
</dbReference>
<evidence type="ECO:0000313" key="9">
    <source>
        <dbReference type="Proteomes" id="UP000007796"/>
    </source>
</evidence>
<dbReference type="InterPro" id="IPR011009">
    <property type="entry name" value="Kinase-like_dom_sf"/>
</dbReference>
<proteinExistence type="predicted"/>
<keyword evidence="4 8" id="KW-0418">Kinase</keyword>
<dbReference type="CDD" id="cd05168">
    <property type="entry name" value="PI4Kc_III_beta"/>
    <property type="match status" value="1"/>
</dbReference>